<reference evidence="1 2" key="1">
    <citation type="submission" date="2018-02" db="EMBL/GenBank/DDBJ databases">
        <title>Draft genome of wild Prunus yedoensis var. nudiflora.</title>
        <authorList>
            <person name="Baek S."/>
            <person name="Kim J.-H."/>
            <person name="Choi K."/>
            <person name="Kim G.-B."/>
            <person name="Cho A."/>
            <person name="Jang H."/>
            <person name="Shin C.-H."/>
            <person name="Yu H.-J."/>
            <person name="Mun J.-H."/>
        </authorList>
    </citation>
    <scope>NUCLEOTIDE SEQUENCE [LARGE SCALE GENOMIC DNA]</scope>
    <source>
        <strain evidence="2">cv. Jeju island</strain>
        <tissue evidence="1">Leaf</tissue>
    </source>
</reference>
<keyword evidence="2" id="KW-1185">Reference proteome</keyword>
<protein>
    <submittedName>
        <fullName evidence="1">Uncharacterized protein</fullName>
    </submittedName>
</protein>
<name>A0A314ZQX1_PRUYE</name>
<dbReference type="AlphaFoldDB" id="A0A314ZQX1"/>
<organism evidence="1 2">
    <name type="scientific">Prunus yedoensis var. nudiflora</name>
    <dbReference type="NCBI Taxonomy" id="2094558"/>
    <lineage>
        <taxon>Eukaryota</taxon>
        <taxon>Viridiplantae</taxon>
        <taxon>Streptophyta</taxon>
        <taxon>Embryophyta</taxon>
        <taxon>Tracheophyta</taxon>
        <taxon>Spermatophyta</taxon>
        <taxon>Magnoliopsida</taxon>
        <taxon>eudicotyledons</taxon>
        <taxon>Gunneridae</taxon>
        <taxon>Pentapetalae</taxon>
        <taxon>rosids</taxon>
        <taxon>fabids</taxon>
        <taxon>Rosales</taxon>
        <taxon>Rosaceae</taxon>
        <taxon>Amygdaloideae</taxon>
        <taxon>Amygdaleae</taxon>
        <taxon>Prunus</taxon>
    </lineage>
</organism>
<sequence>MGLLTNSHVTALKDHVARDELSNWGTDALTQHVRMKNQDPYFWKVLRAQTTQLRVYSDTPLRYAPGSVISMYPYPCIPVSISTVSKYHHPRGRYV</sequence>
<dbReference type="Proteomes" id="UP000250321">
    <property type="component" value="Unassembled WGS sequence"/>
</dbReference>
<dbReference type="EMBL" id="PJQY01000070">
    <property type="protein sequence ID" value="PQQ19331.1"/>
    <property type="molecule type" value="Genomic_DNA"/>
</dbReference>
<gene>
    <name evidence="1" type="ORF">Pyn_36825</name>
</gene>
<evidence type="ECO:0000313" key="1">
    <source>
        <dbReference type="EMBL" id="PQQ19331.1"/>
    </source>
</evidence>
<proteinExistence type="predicted"/>
<evidence type="ECO:0000313" key="2">
    <source>
        <dbReference type="Proteomes" id="UP000250321"/>
    </source>
</evidence>
<comment type="caution">
    <text evidence="1">The sequence shown here is derived from an EMBL/GenBank/DDBJ whole genome shotgun (WGS) entry which is preliminary data.</text>
</comment>
<accession>A0A314ZQX1</accession>